<evidence type="ECO:0000313" key="2">
    <source>
        <dbReference type="Proteomes" id="UP000050816"/>
    </source>
</evidence>
<organism evidence="1 2">
    <name type="scientific">Limosilactobacillus ingluviei DSM 15946</name>
    <dbReference type="NCBI Taxonomy" id="1423760"/>
    <lineage>
        <taxon>Bacteria</taxon>
        <taxon>Bacillati</taxon>
        <taxon>Bacillota</taxon>
        <taxon>Bacilli</taxon>
        <taxon>Lactobacillales</taxon>
        <taxon>Lactobacillaceae</taxon>
        <taxon>Limosilactobacillus</taxon>
    </lineage>
</organism>
<dbReference type="EMBL" id="AZFK01000002">
    <property type="protein sequence ID" value="KRL92582.1"/>
    <property type="molecule type" value="Genomic_DNA"/>
</dbReference>
<sequence>MTLRYLPPNKILRDRAWEKEFGIDDLQMLAYIHDDSLTVIGQIQAKEITCRFYMVLVAYAKDGTMLFNTRNYSYGGKFTTSVISNLPFFPAFPFSFKEYSDLAPEVDHCKIILKGYHNDKN</sequence>
<gene>
    <name evidence="1" type="ORF">FC43_GL001682</name>
</gene>
<accession>A0A0R1UGQ0</accession>
<dbReference type="AlphaFoldDB" id="A0A0R1UGQ0"/>
<dbReference type="RefSeq" id="WP_056953286.1">
    <property type="nucleotide sequence ID" value="NZ_AZFK01000002.1"/>
</dbReference>
<comment type="caution">
    <text evidence="1">The sequence shown here is derived from an EMBL/GenBank/DDBJ whole genome shotgun (WGS) entry which is preliminary data.</text>
</comment>
<protein>
    <submittedName>
        <fullName evidence="1">Uncharacterized protein</fullName>
    </submittedName>
</protein>
<reference evidence="1 2" key="1">
    <citation type="journal article" date="2015" name="Genome Announc.">
        <title>Expanding the biotechnology potential of lactobacilli through comparative genomics of 213 strains and associated genera.</title>
        <authorList>
            <person name="Sun Z."/>
            <person name="Harris H.M."/>
            <person name="McCann A."/>
            <person name="Guo C."/>
            <person name="Argimon S."/>
            <person name="Zhang W."/>
            <person name="Yang X."/>
            <person name="Jeffery I.B."/>
            <person name="Cooney J.C."/>
            <person name="Kagawa T.F."/>
            <person name="Liu W."/>
            <person name="Song Y."/>
            <person name="Salvetti E."/>
            <person name="Wrobel A."/>
            <person name="Rasinkangas P."/>
            <person name="Parkhill J."/>
            <person name="Rea M.C."/>
            <person name="O'Sullivan O."/>
            <person name="Ritari J."/>
            <person name="Douillard F.P."/>
            <person name="Paul Ross R."/>
            <person name="Yang R."/>
            <person name="Briner A.E."/>
            <person name="Felis G.E."/>
            <person name="de Vos W.M."/>
            <person name="Barrangou R."/>
            <person name="Klaenhammer T.R."/>
            <person name="Caufield P.W."/>
            <person name="Cui Y."/>
            <person name="Zhang H."/>
            <person name="O'Toole P.W."/>
        </authorList>
    </citation>
    <scope>NUCLEOTIDE SEQUENCE [LARGE SCALE GENOMIC DNA]</scope>
    <source>
        <strain evidence="1 2">DSM 15946</strain>
    </source>
</reference>
<name>A0A0R1UGQ0_9LACO</name>
<proteinExistence type="predicted"/>
<dbReference type="Proteomes" id="UP000050816">
    <property type="component" value="Unassembled WGS sequence"/>
</dbReference>
<dbReference type="PATRIC" id="fig|1423760.3.peg.1758"/>
<evidence type="ECO:0000313" key="1">
    <source>
        <dbReference type="EMBL" id="KRL92582.1"/>
    </source>
</evidence>